<dbReference type="InterPro" id="IPR023827">
    <property type="entry name" value="Peptidase_S8_Asp-AS"/>
</dbReference>
<dbReference type="Pfam" id="PF00082">
    <property type="entry name" value="Peptidase_S8"/>
    <property type="match status" value="1"/>
</dbReference>
<dbReference type="PROSITE" id="PS51892">
    <property type="entry name" value="SUBTILASE"/>
    <property type="match status" value="1"/>
</dbReference>
<keyword evidence="4 6" id="KW-0720">Serine protease</keyword>
<reference evidence="10 11" key="2">
    <citation type="journal article" date="2016" name="Genome Announc.">
        <title>Draft Genome Sequences of Streptomyces scabiei S58, Streptomyces turgidiscabies T45, and Streptomyces acidiscabies a10, the Pathogens of Potato Common Scab, Isolated in Japan.</title>
        <authorList>
            <person name="Tomihama T."/>
            <person name="Nishi Y."/>
            <person name="Sakai M."/>
            <person name="Ikenaga M."/>
            <person name="Okubo T."/>
            <person name="Ikeda S."/>
        </authorList>
    </citation>
    <scope>NUCLEOTIDE SEQUENCE [LARGE SCALE GENOMIC DNA]</scope>
    <source>
        <strain evidence="10 11">S58</strain>
    </source>
</reference>
<dbReference type="PANTHER" id="PTHR43806:SF65">
    <property type="entry name" value="SERINE PROTEASE APRX"/>
    <property type="match status" value="1"/>
</dbReference>
<dbReference type="OrthoDB" id="9798386at2"/>
<dbReference type="PROSITE" id="PS00136">
    <property type="entry name" value="SUBTILASE_ASP"/>
    <property type="match status" value="1"/>
</dbReference>
<dbReference type="CDD" id="cd07487">
    <property type="entry name" value="Peptidases_S8_1"/>
    <property type="match status" value="1"/>
</dbReference>
<dbReference type="PANTHER" id="PTHR43806">
    <property type="entry name" value="PEPTIDASE S8"/>
    <property type="match status" value="1"/>
</dbReference>
<dbReference type="InterPro" id="IPR015500">
    <property type="entry name" value="Peptidase_S8_subtilisin-rel"/>
</dbReference>
<evidence type="ECO:0000256" key="6">
    <source>
        <dbReference type="PROSITE-ProRule" id="PRU01240"/>
    </source>
</evidence>
<evidence type="ECO:0000259" key="9">
    <source>
        <dbReference type="Pfam" id="PF00082"/>
    </source>
</evidence>
<feature type="active site" description="Charge relay system" evidence="5 6">
    <location>
        <position position="435"/>
    </location>
</feature>
<evidence type="ECO:0000313" key="10">
    <source>
        <dbReference type="EMBL" id="GAQ62594.1"/>
    </source>
</evidence>
<dbReference type="InterPro" id="IPR000209">
    <property type="entry name" value="Peptidase_S8/S53_dom"/>
</dbReference>
<evidence type="ECO:0000256" key="1">
    <source>
        <dbReference type="ARBA" id="ARBA00011073"/>
    </source>
</evidence>
<dbReference type="AlphaFoldDB" id="A0A100JN45"/>
<organism evidence="10 11">
    <name type="scientific">Streptomyces scabiei</name>
    <dbReference type="NCBI Taxonomy" id="1930"/>
    <lineage>
        <taxon>Bacteria</taxon>
        <taxon>Bacillati</taxon>
        <taxon>Actinomycetota</taxon>
        <taxon>Actinomycetes</taxon>
        <taxon>Kitasatosporales</taxon>
        <taxon>Streptomycetaceae</taxon>
        <taxon>Streptomyces</taxon>
    </lineage>
</organism>
<accession>A0A100JN45</accession>
<dbReference type="EMBL" id="BCMM01000012">
    <property type="protein sequence ID" value="GAQ62594.1"/>
    <property type="molecule type" value="Genomic_DNA"/>
</dbReference>
<dbReference type="Gene3D" id="3.40.50.200">
    <property type="entry name" value="Peptidase S8/S53 domain"/>
    <property type="match status" value="1"/>
</dbReference>
<feature type="active site" description="Charge relay system" evidence="5 6">
    <location>
        <position position="228"/>
    </location>
</feature>
<gene>
    <name evidence="10" type="primary">aprX_1</name>
    <name evidence="10" type="ORF">SsS58_02964</name>
</gene>
<dbReference type="GO" id="GO:0006508">
    <property type="term" value="P:proteolysis"/>
    <property type="evidence" value="ECO:0007669"/>
    <property type="project" value="UniProtKB-KW"/>
</dbReference>
<proteinExistence type="inferred from homology"/>
<keyword evidence="8" id="KW-0732">Signal</keyword>
<dbReference type="PROSITE" id="PS00138">
    <property type="entry name" value="SUBTILASE_SER"/>
    <property type="match status" value="1"/>
</dbReference>
<evidence type="ECO:0000256" key="2">
    <source>
        <dbReference type="ARBA" id="ARBA00022670"/>
    </source>
</evidence>
<evidence type="ECO:0000256" key="5">
    <source>
        <dbReference type="PIRSR" id="PIRSR615500-1"/>
    </source>
</evidence>
<dbReference type="InterPro" id="IPR050131">
    <property type="entry name" value="Peptidase_S8_subtilisin-like"/>
</dbReference>
<feature type="signal peptide" evidence="8">
    <location>
        <begin position="1"/>
        <end position="22"/>
    </location>
</feature>
<dbReference type="InterPro" id="IPR036852">
    <property type="entry name" value="Peptidase_S8/S53_dom_sf"/>
</dbReference>
<evidence type="ECO:0000313" key="11">
    <source>
        <dbReference type="Proteomes" id="UP000067448"/>
    </source>
</evidence>
<dbReference type="Proteomes" id="UP000067448">
    <property type="component" value="Unassembled WGS sequence"/>
</dbReference>
<dbReference type="GO" id="GO:0004252">
    <property type="term" value="F:serine-type endopeptidase activity"/>
    <property type="evidence" value="ECO:0007669"/>
    <property type="project" value="UniProtKB-UniRule"/>
</dbReference>
<protein>
    <submittedName>
        <fullName evidence="10">Serine protease AprX</fullName>
    </submittedName>
</protein>
<keyword evidence="3 6" id="KW-0378">Hydrolase</keyword>
<feature type="chain" id="PRO_5038375548" evidence="8">
    <location>
        <begin position="23"/>
        <end position="1102"/>
    </location>
</feature>
<dbReference type="InterPro" id="IPR017297">
    <property type="entry name" value="Peptidase_S8A_DPH-A"/>
</dbReference>
<comment type="caution">
    <text evidence="10">The sequence shown here is derived from an EMBL/GenBank/DDBJ whole genome shotgun (WGS) entry which is preliminary data.</text>
</comment>
<evidence type="ECO:0000256" key="4">
    <source>
        <dbReference type="ARBA" id="ARBA00022825"/>
    </source>
</evidence>
<dbReference type="RefSeq" id="WP_059080371.1">
    <property type="nucleotide sequence ID" value="NZ_BCMM01000012.1"/>
</dbReference>
<feature type="domain" description="Peptidase S8/S53" evidence="9">
    <location>
        <begin position="219"/>
        <end position="482"/>
    </location>
</feature>
<reference evidence="11" key="3">
    <citation type="submission" date="2016-02" db="EMBL/GenBank/DDBJ databases">
        <title>Draft genome of pathogenic Streptomyces sp. in Japan.</title>
        <authorList>
            <person name="Tomihama T."/>
            <person name="Ikenaga M."/>
            <person name="Sakai M."/>
            <person name="Okubo T."/>
            <person name="Ikeda S."/>
        </authorList>
    </citation>
    <scope>NUCLEOTIDE SEQUENCE [LARGE SCALE GENOMIC DNA]</scope>
    <source>
        <strain evidence="11">S58</strain>
    </source>
</reference>
<evidence type="ECO:0000256" key="8">
    <source>
        <dbReference type="SAM" id="SignalP"/>
    </source>
</evidence>
<dbReference type="InterPro" id="IPR022398">
    <property type="entry name" value="Peptidase_S8_His-AS"/>
</dbReference>
<feature type="active site" description="Charge relay system" evidence="5 6">
    <location>
        <position position="260"/>
    </location>
</feature>
<evidence type="ECO:0000256" key="3">
    <source>
        <dbReference type="ARBA" id="ARBA00022801"/>
    </source>
</evidence>
<reference evidence="11" key="1">
    <citation type="submission" date="2015-11" db="EMBL/GenBank/DDBJ databases">
        <authorList>
            <consortium name="Cross-ministerial Strategic Innovation Promotion Program (SIP) consortium"/>
            <person name="Tomihama T."/>
            <person name="Ikenaga M."/>
            <person name="Sakai M."/>
            <person name="Okubo T."/>
            <person name="Ikeda S."/>
        </authorList>
    </citation>
    <scope>NUCLEOTIDE SEQUENCE [LARGE SCALE GENOMIC DNA]</scope>
    <source>
        <strain evidence="11">S58</strain>
    </source>
</reference>
<dbReference type="SUPFAM" id="SSF52743">
    <property type="entry name" value="Subtilisin-like"/>
    <property type="match status" value="1"/>
</dbReference>
<dbReference type="PROSITE" id="PS00137">
    <property type="entry name" value="SUBTILASE_HIS"/>
    <property type="match status" value="1"/>
</dbReference>
<name>A0A100JN45_STRSC</name>
<dbReference type="PRINTS" id="PR00723">
    <property type="entry name" value="SUBTILISIN"/>
</dbReference>
<dbReference type="InterPro" id="IPR023828">
    <property type="entry name" value="Peptidase_S8_Ser-AS"/>
</dbReference>
<dbReference type="PIRSF" id="PIRSF037854">
    <property type="entry name" value="Dihydropyridine_esterase"/>
    <property type="match status" value="1"/>
</dbReference>
<comment type="similarity">
    <text evidence="1 6 7">Belongs to the peptidase S8 family.</text>
</comment>
<sequence>MVAALVTTCLTVAGGTSGAASADGTESMAEARGGRAGAVVTLISGDRVHVDAAGRVTRVQPGEGREGIPMAVRRTGDRTYVLPADALPLIGQGTVDRRLFDVTGLLKAEYDDAHRATLPLIVSYTKSTKKRATAQAAIAETDVRVGRELPAVGGEALSAPKSGAAEVWDALTAGRRGGQALTAAPGIAHVWLDGRREATLDKSTAQIGAPTAWRAGYDGTDVKVAVLDTGVDETHPDLKGVEIAQKNFSLSGNTVDHVGHGTHVASTVAGSGARSGGTHKGVAPGARILDAKVLGDDGFGSESGIIAGMQWASDQGARIANLSLGGDDSATNDPLENAVERISAESGTLFVIAAGNSGPQAETIGSPGSAPSALTVGAVDRKDGIAEFSSVGPTADGSLKPDLTAPGVDIVAAKAAQGVEGDPAIPGYVSMSGTSMATPHVAGAAAILAQEHPDWSGERIKRALTSSTEPGAGLSPFQQGTGRTDLARAITQTVAGEQSSVNLGTQLWPHADDKPVTRRISYRNDGTEPVTLALSTETTGPKGKPAPAGFFTVGADRITVPAGGTAGVDVTADTRIGSRDGVFAGVLVARATEGGQRVRTSFAVHREAEAYDLTLKYVDTEGRPSQSGTLLLGQNVDLQQDLYDTDGDGVVKARVPKGTYLLETLVRTPKGAAADPDLALMTQPKLTVAKKTTVTFDARKAKPVDITVPGSAKSVQTLVRYSLETGSFFHNSDWQMASFKGFRTGHVGATLPAKEFGSQVGGTWQKGSTTYNVVYERDGSLYTGFTRKVAASELALVKLGIGASVKNAKGVVVPTWETSSGAANGTFSEPFALPTTAKAYVNAPKGVKWGFSTMQLRPGASGDFDVYVSEPAVRAYRAGKTYTRTHNVGVFSPQIDEYNTAQRWGNELSVCIGEFPDGSGNYVESATTGQRSAVTVDGKKIVDEAGPLCQDLSGVPSRSAEYRVSTDVTRSTKVAGVSTRLVAAWTFTSKKVTGDSYRTLPLSSVRFTPKLDLASSAPAGRRFTVPLTLQGPAAKNVKSLAVQVSYDGGKKWTKAPVTTKKGERSLVLNHPKKAKSVSFKAKLTDKSGNTYEVTVVKAYLLR</sequence>
<keyword evidence="2 6" id="KW-0645">Protease</keyword>
<evidence type="ECO:0000256" key="7">
    <source>
        <dbReference type="RuleBase" id="RU003355"/>
    </source>
</evidence>